<reference evidence="2" key="1">
    <citation type="submission" date="2013-04" db="EMBL/GenBank/DDBJ databases">
        <authorList>
            <person name="Qu J."/>
            <person name="Murali S.C."/>
            <person name="Bandaranaike D."/>
            <person name="Bellair M."/>
            <person name="Blankenburg K."/>
            <person name="Chao H."/>
            <person name="Dinh H."/>
            <person name="Doddapaneni H."/>
            <person name="Downs B."/>
            <person name="Dugan-Rocha S."/>
            <person name="Elkadiri S."/>
            <person name="Gnanaolivu R.D."/>
            <person name="Hernandez B."/>
            <person name="Javaid M."/>
            <person name="Jayaseelan J.C."/>
            <person name="Lee S."/>
            <person name="Li M."/>
            <person name="Ming W."/>
            <person name="Munidasa M."/>
            <person name="Muniz J."/>
            <person name="Nguyen L."/>
            <person name="Ongeri F."/>
            <person name="Osuji N."/>
            <person name="Pu L.-L."/>
            <person name="Puazo M."/>
            <person name="Qu C."/>
            <person name="Quiroz J."/>
            <person name="Raj R."/>
            <person name="Weissenberger G."/>
            <person name="Xin Y."/>
            <person name="Zou X."/>
            <person name="Han Y."/>
            <person name="Richards S."/>
            <person name="Worley K."/>
            <person name="Muzny D."/>
            <person name="Gibbs R."/>
        </authorList>
    </citation>
    <scope>NUCLEOTIDE SEQUENCE</scope>
    <source>
        <strain evidence="2">Sampled in the wild</strain>
    </source>
</reference>
<dbReference type="Proteomes" id="UP000792457">
    <property type="component" value="Unassembled WGS sequence"/>
</dbReference>
<accession>A0A8K0KKL9</accession>
<sequence length="165" mass="19527">MKWSKKKKDCPVCRTVISKNVRTKMIDNFVEKLVARFPADYQERRKEILESRKELTQALTENPRPRKRRKRSITAASRNGRQAITITLQNLGSLMDTTIDISSDDDSPGYNLRIKNSYLLHLEVMILYPEEGYLYNYFNLIKIVLYLKLVRILVVHYCKFFILFC</sequence>
<dbReference type="AlphaFoldDB" id="A0A8K0KKL9"/>
<proteinExistence type="predicted"/>
<keyword evidence="3" id="KW-1185">Reference proteome</keyword>
<dbReference type="InterPro" id="IPR013083">
    <property type="entry name" value="Znf_RING/FYVE/PHD"/>
</dbReference>
<feature type="region of interest" description="Disordered" evidence="1">
    <location>
        <begin position="56"/>
        <end position="75"/>
    </location>
</feature>
<dbReference type="EMBL" id="KZ308762">
    <property type="protein sequence ID" value="KAG8233998.1"/>
    <property type="molecule type" value="Genomic_DNA"/>
</dbReference>
<comment type="caution">
    <text evidence="2">The sequence shown here is derived from an EMBL/GenBank/DDBJ whole genome shotgun (WGS) entry which is preliminary data.</text>
</comment>
<gene>
    <name evidence="2" type="ORF">J437_LFUL013916</name>
</gene>
<reference evidence="2" key="2">
    <citation type="submission" date="2017-10" db="EMBL/GenBank/DDBJ databases">
        <title>Ladona fulva Genome sequencing and assembly.</title>
        <authorList>
            <person name="Murali S."/>
            <person name="Richards S."/>
            <person name="Bandaranaike D."/>
            <person name="Bellair M."/>
            <person name="Blankenburg K."/>
            <person name="Chao H."/>
            <person name="Dinh H."/>
            <person name="Doddapaneni H."/>
            <person name="Dugan-Rocha S."/>
            <person name="Elkadiri S."/>
            <person name="Gnanaolivu R."/>
            <person name="Hernandez B."/>
            <person name="Skinner E."/>
            <person name="Javaid M."/>
            <person name="Lee S."/>
            <person name="Li M."/>
            <person name="Ming W."/>
            <person name="Munidasa M."/>
            <person name="Muniz J."/>
            <person name="Nguyen L."/>
            <person name="Hughes D."/>
            <person name="Osuji N."/>
            <person name="Pu L.-L."/>
            <person name="Puazo M."/>
            <person name="Qu C."/>
            <person name="Quiroz J."/>
            <person name="Raj R."/>
            <person name="Weissenberger G."/>
            <person name="Xin Y."/>
            <person name="Zou X."/>
            <person name="Han Y."/>
            <person name="Worley K."/>
            <person name="Muzny D."/>
            <person name="Gibbs R."/>
        </authorList>
    </citation>
    <scope>NUCLEOTIDE SEQUENCE</scope>
    <source>
        <strain evidence="2">Sampled in the wild</strain>
    </source>
</reference>
<dbReference type="Gene3D" id="3.30.40.10">
    <property type="entry name" value="Zinc/RING finger domain, C3HC4 (zinc finger)"/>
    <property type="match status" value="1"/>
</dbReference>
<evidence type="ECO:0000256" key="1">
    <source>
        <dbReference type="SAM" id="MobiDB-lite"/>
    </source>
</evidence>
<organism evidence="2 3">
    <name type="scientific">Ladona fulva</name>
    <name type="common">Scarce chaser dragonfly</name>
    <name type="synonym">Libellula fulva</name>
    <dbReference type="NCBI Taxonomy" id="123851"/>
    <lineage>
        <taxon>Eukaryota</taxon>
        <taxon>Metazoa</taxon>
        <taxon>Ecdysozoa</taxon>
        <taxon>Arthropoda</taxon>
        <taxon>Hexapoda</taxon>
        <taxon>Insecta</taxon>
        <taxon>Pterygota</taxon>
        <taxon>Palaeoptera</taxon>
        <taxon>Odonata</taxon>
        <taxon>Epiprocta</taxon>
        <taxon>Anisoptera</taxon>
        <taxon>Libelluloidea</taxon>
        <taxon>Libellulidae</taxon>
        <taxon>Ladona</taxon>
    </lineage>
</organism>
<evidence type="ECO:0000313" key="3">
    <source>
        <dbReference type="Proteomes" id="UP000792457"/>
    </source>
</evidence>
<protein>
    <submittedName>
        <fullName evidence="2">Uncharacterized protein</fullName>
    </submittedName>
</protein>
<evidence type="ECO:0000313" key="2">
    <source>
        <dbReference type="EMBL" id="KAG8233998.1"/>
    </source>
</evidence>
<name>A0A8K0KKL9_LADFU</name>